<reference evidence="5 6" key="1">
    <citation type="submission" date="2024-03" db="EMBL/GenBank/DDBJ databases">
        <title>Aureococcus anophagefferens CCMP1851 and Kratosvirus quantuckense: Draft genome of a second virus-susceptible host strain in the model system.</title>
        <authorList>
            <person name="Chase E."/>
            <person name="Truchon A.R."/>
            <person name="Schepens W."/>
            <person name="Wilhelm S.W."/>
        </authorList>
    </citation>
    <scope>NUCLEOTIDE SEQUENCE [LARGE SCALE GENOMIC DNA]</scope>
    <source>
        <strain evidence="5 6">CCMP1851</strain>
    </source>
</reference>
<accession>A0ABR1FXA3</accession>
<evidence type="ECO:0000313" key="6">
    <source>
        <dbReference type="Proteomes" id="UP001363151"/>
    </source>
</evidence>
<dbReference type="InterPro" id="IPR009072">
    <property type="entry name" value="Histone-fold"/>
</dbReference>
<evidence type="ECO:0000259" key="4">
    <source>
        <dbReference type="Pfam" id="PF00808"/>
    </source>
</evidence>
<dbReference type="CDD" id="cd22929">
    <property type="entry name" value="HFD_POLE4-like"/>
    <property type="match status" value="1"/>
</dbReference>
<keyword evidence="2" id="KW-0539">Nucleus</keyword>
<feature type="compositionally biased region" description="Low complexity" evidence="3">
    <location>
        <begin position="167"/>
        <end position="180"/>
    </location>
</feature>
<keyword evidence="6" id="KW-1185">Reference proteome</keyword>
<evidence type="ECO:0000256" key="2">
    <source>
        <dbReference type="ARBA" id="ARBA00023242"/>
    </source>
</evidence>
<dbReference type="Pfam" id="PF00808">
    <property type="entry name" value="CBFD_NFYB_HMF"/>
    <property type="match status" value="1"/>
</dbReference>
<dbReference type="EMBL" id="JBBJCI010000208">
    <property type="protein sequence ID" value="KAK7240888.1"/>
    <property type="molecule type" value="Genomic_DNA"/>
</dbReference>
<evidence type="ECO:0000256" key="1">
    <source>
        <dbReference type="ARBA" id="ARBA00004123"/>
    </source>
</evidence>
<name>A0ABR1FXA3_AURAN</name>
<sequence length="212" mass="22025">MEGMQTATPQYVAPQPAAAYAAPQLVAPAAVPPPAASPMQVDTPPPPLAPSSPRTSDAGDGEKPKGGGVESLLIPKAAVKRIMKLDPEVNQVANDAVILVAKATEMFLEKFSAEARAQATLRSRTTVKYEDIADTVSGDKNYEFLATVIPNGPVGRCMPPRPRRRTAPPGAGRAPNLAARLPPPAPMPLPVAPLPLPVAPPPAQLHDARAVA</sequence>
<dbReference type="PANTHER" id="PTHR10252:SF54">
    <property type="entry name" value="CHROMATIN ACCESSIBILITY COMPLEX PROTEIN 1"/>
    <property type="match status" value="1"/>
</dbReference>
<dbReference type="InterPro" id="IPR003958">
    <property type="entry name" value="CBFA_NFYB_domain"/>
</dbReference>
<protein>
    <submittedName>
        <fullName evidence="5">Chromatin accessibility complex protein</fullName>
    </submittedName>
</protein>
<evidence type="ECO:0000313" key="5">
    <source>
        <dbReference type="EMBL" id="KAK7240888.1"/>
    </source>
</evidence>
<gene>
    <name evidence="5" type="ORF">SO694_00055040</name>
</gene>
<proteinExistence type="predicted"/>
<dbReference type="Proteomes" id="UP001363151">
    <property type="component" value="Unassembled WGS sequence"/>
</dbReference>
<dbReference type="Gene3D" id="1.10.20.10">
    <property type="entry name" value="Histone, subunit A"/>
    <property type="match status" value="1"/>
</dbReference>
<comment type="subcellular location">
    <subcellularLocation>
        <location evidence="1">Nucleus</location>
    </subcellularLocation>
</comment>
<dbReference type="SUPFAM" id="SSF47113">
    <property type="entry name" value="Histone-fold"/>
    <property type="match status" value="1"/>
</dbReference>
<feature type="domain" description="Transcription factor CBF/NF-Y/archaeal histone" evidence="4">
    <location>
        <begin position="74"/>
        <end position="133"/>
    </location>
</feature>
<evidence type="ECO:0000256" key="3">
    <source>
        <dbReference type="SAM" id="MobiDB-lite"/>
    </source>
</evidence>
<comment type="caution">
    <text evidence="5">The sequence shown here is derived from an EMBL/GenBank/DDBJ whole genome shotgun (WGS) entry which is preliminary data.</text>
</comment>
<dbReference type="PANTHER" id="PTHR10252">
    <property type="entry name" value="HISTONE-LIKE TRANSCRIPTION FACTOR CCAAT-RELATED"/>
    <property type="match status" value="1"/>
</dbReference>
<feature type="compositionally biased region" description="Pro residues" evidence="3">
    <location>
        <begin position="181"/>
        <end position="203"/>
    </location>
</feature>
<organism evidence="5 6">
    <name type="scientific">Aureococcus anophagefferens</name>
    <name type="common">Harmful bloom alga</name>
    <dbReference type="NCBI Taxonomy" id="44056"/>
    <lineage>
        <taxon>Eukaryota</taxon>
        <taxon>Sar</taxon>
        <taxon>Stramenopiles</taxon>
        <taxon>Ochrophyta</taxon>
        <taxon>Pelagophyceae</taxon>
        <taxon>Pelagomonadales</taxon>
        <taxon>Pelagomonadaceae</taxon>
        <taxon>Aureococcus</taxon>
    </lineage>
</organism>
<dbReference type="InterPro" id="IPR050568">
    <property type="entry name" value="Transcr_DNA_Rep_Reg"/>
</dbReference>
<feature type="region of interest" description="Disordered" evidence="3">
    <location>
        <begin position="155"/>
        <end position="212"/>
    </location>
</feature>
<feature type="region of interest" description="Disordered" evidence="3">
    <location>
        <begin position="29"/>
        <end position="70"/>
    </location>
</feature>